<accession>A0A381QLP7</accession>
<dbReference type="PROSITE" id="PS51462">
    <property type="entry name" value="NUDIX"/>
    <property type="match status" value="1"/>
</dbReference>
<feature type="domain" description="Nudix hydrolase" evidence="1">
    <location>
        <begin position="48"/>
        <end position="185"/>
    </location>
</feature>
<dbReference type="Pfam" id="PF00293">
    <property type="entry name" value="NUDIX"/>
    <property type="match status" value="1"/>
</dbReference>
<name>A0A381QLP7_9ZZZZ</name>
<dbReference type="InterPro" id="IPR015797">
    <property type="entry name" value="NUDIX_hydrolase-like_dom_sf"/>
</dbReference>
<evidence type="ECO:0000259" key="1">
    <source>
        <dbReference type="PROSITE" id="PS51462"/>
    </source>
</evidence>
<dbReference type="EMBL" id="UINC01001371">
    <property type="protein sequence ID" value="SUZ78927.1"/>
    <property type="molecule type" value="Genomic_DNA"/>
</dbReference>
<sequence length="191" mass="20920">MVSDERLSTAVTIVENFNPNENAQRQSQQTVLDFAARHQDALQRSCVAGHFTGSSWVVNHSGTQGLVLLHSKVDRWLQPGGHADGNGCLGSVALREATEETGIAGLEIWSDPIDIDVHLFVNRSASEPSHLHLDVRYLVKAPPEAIVRGNEESQALKWVKEEELTDSELSLDESTQRLARCGFALADQVLG</sequence>
<organism evidence="2">
    <name type="scientific">marine metagenome</name>
    <dbReference type="NCBI Taxonomy" id="408172"/>
    <lineage>
        <taxon>unclassified sequences</taxon>
        <taxon>metagenomes</taxon>
        <taxon>ecological metagenomes</taxon>
    </lineage>
</organism>
<dbReference type="CDD" id="cd03674">
    <property type="entry name" value="NUDIX_Hydrolase"/>
    <property type="match status" value="1"/>
</dbReference>
<dbReference type="Gene3D" id="3.90.79.10">
    <property type="entry name" value="Nucleoside Triphosphate Pyrophosphohydrolase"/>
    <property type="match status" value="1"/>
</dbReference>
<dbReference type="SUPFAM" id="SSF55811">
    <property type="entry name" value="Nudix"/>
    <property type="match status" value="1"/>
</dbReference>
<protein>
    <recommendedName>
        <fullName evidence="1">Nudix hydrolase domain-containing protein</fullName>
    </recommendedName>
</protein>
<evidence type="ECO:0000313" key="2">
    <source>
        <dbReference type="EMBL" id="SUZ78927.1"/>
    </source>
</evidence>
<dbReference type="AlphaFoldDB" id="A0A381QLP7"/>
<dbReference type="InterPro" id="IPR000086">
    <property type="entry name" value="NUDIX_hydrolase_dom"/>
</dbReference>
<gene>
    <name evidence="2" type="ORF">METZ01_LOCUS31781</name>
</gene>
<reference evidence="2" key="1">
    <citation type="submission" date="2018-05" db="EMBL/GenBank/DDBJ databases">
        <authorList>
            <person name="Lanie J.A."/>
            <person name="Ng W.-L."/>
            <person name="Kazmierczak K.M."/>
            <person name="Andrzejewski T.M."/>
            <person name="Davidsen T.M."/>
            <person name="Wayne K.J."/>
            <person name="Tettelin H."/>
            <person name="Glass J.I."/>
            <person name="Rusch D."/>
            <person name="Podicherti R."/>
            <person name="Tsui H.-C.T."/>
            <person name="Winkler M.E."/>
        </authorList>
    </citation>
    <scope>NUCLEOTIDE SEQUENCE</scope>
</reference>
<proteinExistence type="predicted"/>